<accession>A0A821XM61</accession>
<evidence type="ECO:0000313" key="1">
    <source>
        <dbReference type="EMBL" id="CAF4945563.1"/>
    </source>
</evidence>
<proteinExistence type="predicted"/>
<gene>
    <name evidence="1" type="ORF">UJA718_LOCUS47507</name>
</gene>
<feature type="non-terminal residue" evidence="1">
    <location>
        <position position="75"/>
    </location>
</feature>
<name>A0A821XM61_9BILA</name>
<keyword evidence="2" id="KW-1185">Reference proteome</keyword>
<dbReference type="EMBL" id="CAJOBP010090444">
    <property type="protein sequence ID" value="CAF4945563.1"/>
    <property type="molecule type" value="Genomic_DNA"/>
</dbReference>
<organism evidence="1 2">
    <name type="scientific">Rotaria socialis</name>
    <dbReference type="NCBI Taxonomy" id="392032"/>
    <lineage>
        <taxon>Eukaryota</taxon>
        <taxon>Metazoa</taxon>
        <taxon>Spiralia</taxon>
        <taxon>Gnathifera</taxon>
        <taxon>Rotifera</taxon>
        <taxon>Eurotatoria</taxon>
        <taxon>Bdelloidea</taxon>
        <taxon>Philodinida</taxon>
        <taxon>Philodinidae</taxon>
        <taxon>Rotaria</taxon>
    </lineage>
</organism>
<dbReference type="Proteomes" id="UP000663873">
    <property type="component" value="Unassembled WGS sequence"/>
</dbReference>
<evidence type="ECO:0000313" key="2">
    <source>
        <dbReference type="Proteomes" id="UP000663873"/>
    </source>
</evidence>
<reference evidence="1" key="1">
    <citation type="submission" date="2021-02" db="EMBL/GenBank/DDBJ databases">
        <authorList>
            <person name="Nowell W R."/>
        </authorList>
    </citation>
    <scope>NUCLEOTIDE SEQUENCE</scope>
</reference>
<comment type="caution">
    <text evidence="1">The sequence shown here is derived from an EMBL/GenBank/DDBJ whole genome shotgun (WGS) entry which is preliminary data.</text>
</comment>
<sequence length="75" mass="8668">MRTQIIAPVITRKQAKQQLNERTDCRLTDQACDKQEQKRNVDIPVDKSCVIQPNELHTPAISNDSNKMFPFTIEQ</sequence>
<protein>
    <submittedName>
        <fullName evidence="1">Uncharacterized protein</fullName>
    </submittedName>
</protein>
<dbReference type="AlphaFoldDB" id="A0A821XM61"/>